<sequence length="90" mass="9919">MELFTSKGRLYNNTPPSSVLVQQDTNFDDLKGLIKVEYSNNLSHIDAGQLEIYESVDNLAKVPIALDTPVTGLGTTLATRLWVVVPLPVY</sequence>
<proteinExistence type="predicted"/>
<dbReference type="Proteomes" id="UP001211065">
    <property type="component" value="Unassembled WGS sequence"/>
</dbReference>
<name>A0AAD5U0P5_9FUNG</name>
<protein>
    <submittedName>
        <fullName evidence="1">Uncharacterized protein</fullName>
    </submittedName>
</protein>
<organism evidence="1 2">
    <name type="scientific">Clydaea vesicula</name>
    <dbReference type="NCBI Taxonomy" id="447962"/>
    <lineage>
        <taxon>Eukaryota</taxon>
        <taxon>Fungi</taxon>
        <taxon>Fungi incertae sedis</taxon>
        <taxon>Chytridiomycota</taxon>
        <taxon>Chytridiomycota incertae sedis</taxon>
        <taxon>Chytridiomycetes</taxon>
        <taxon>Lobulomycetales</taxon>
        <taxon>Lobulomycetaceae</taxon>
        <taxon>Clydaea</taxon>
    </lineage>
</organism>
<dbReference type="EMBL" id="JADGJW010000465">
    <property type="protein sequence ID" value="KAJ3216681.1"/>
    <property type="molecule type" value="Genomic_DNA"/>
</dbReference>
<comment type="caution">
    <text evidence="1">The sequence shown here is derived from an EMBL/GenBank/DDBJ whole genome shotgun (WGS) entry which is preliminary data.</text>
</comment>
<dbReference type="AlphaFoldDB" id="A0AAD5U0P5"/>
<keyword evidence="2" id="KW-1185">Reference proteome</keyword>
<gene>
    <name evidence="1" type="ORF">HK099_005774</name>
</gene>
<evidence type="ECO:0000313" key="2">
    <source>
        <dbReference type="Proteomes" id="UP001211065"/>
    </source>
</evidence>
<evidence type="ECO:0000313" key="1">
    <source>
        <dbReference type="EMBL" id="KAJ3216681.1"/>
    </source>
</evidence>
<reference evidence="1" key="1">
    <citation type="submission" date="2020-05" db="EMBL/GenBank/DDBJ databases">
        <title>Phylogenomic resolution of chytrid fungi.</title>
        <authorList>
            <person name="Stajich J.E."/>
            <person name="Amses K."/>
            <person name="Simmons R."/>
            <person name="Seto K."/>
            <person name="Myers J."/>
            <person name="Bonds A."/>
            <person name="Quandt C.A."/>
            <person name="Barry K."/>
            <person name="Liu P."/>
            <person name="Grigoriev I."/>
            <person name="Longcore J.E."/>
            <person name="James T.Y."/>
        </authorList>
    </citation>
    <scope>NUCLEOTIDE SEQUENCE</scope>
    <source>
        <strain evidence="1">JEL0476</strain>
    </source>
</reference>
<accession>A0AAD5U0P5</accession>